<reference evidence="1" key="3">
    <citation type="submission" date="2023-05" db="EMBL/GenBank/DDBJ databases">
        <authorList>
            <person name="Smith C.H."/>
        </authorList>
    </citation>
    <scope>NUCLEOTIDE SEQUENCE</scope>
    <source>
        <strain evidence="1">CHS0354</strain>
        <tissue evidence="1">Mantle</tissue>
    </source>
</reference>
<accession>A0AAE0TKB5</accession>
<dbReference type="AlphaFoldDB" id="A0AAE0TKB5"/>
<dbReference type="Proteomes" id="UP001195483">
    <property type="component" value="Unassembled WGS sequence"/>
</dbReference>
<evidence type="ECO:0000313" key="1">
    <source>
        <dbReference type="EMBL" id="KAK3611949.1"/>
    </source>
</evidence>
<organism evidence="1 2">
    <name type="scientific">Potamilus streckersoni</name>
    <dbReference type="NCBI Taxonomy" id="2493646"/>
    <lineage>
        <taxon>Eukaryota</taxon>
        <taxon>Metazoa</taxon>
        <taxon>Spiralia</taxon>
        <taxon>Lophotrochozoa</taxon>
        <taxon>Mollusca</taxon>
        <taxon>Bivalvia</taxon>
        <taxon>Autobranchia</taxon>
        <taxon>Heteroconchia</taxon>
        <taxon>Palaeoheterodonta</taxon>
        <taxon>Unionida</taxon>
        <taxon>Unionoidea</taxon>
        <taxon>Unionidae</taxon>
        <taxon>Ambleminae</taxon>
        <taxon>Lampsilini</taxon>
        <taxon>Potamilus</taxon>
    </lineage>
</organism>
<name>A0AAE0TKB5_9BIVA</name>
<dbReference type="EMBL" id="JAEAOA010000858">
    <property type="protein sequence ID" value="KAK3611949.1"/>
    <property type="molecule type" value="Genomic_DNA"/>
</dbReference>
<comment type="caution">
    <text evidence="1">The sequence shown here is derived from an EMBL/GenBank/DDBJ whole genome shotgun (WGS) entry which is preliminary data.</text>
</comment>
<evidence type="ECO:0000313" key="2">
    <source>
        <dbReference type="Proteomes" id="UP001195483"/>
    </source>
</evidence>
<protein>
    <submittedName>
        <fullName evidence="1">Uncharacterized protein</fullName>
    </submittedName>
</protein>
<proteinExistence type="predicted"/>
<reference evidence="1" key="2">
    <citation type="journal article" date="2021" name="Genome Biol. Evol.">
        <title>Developing a high-quality reference genome for a parasitic bivalve with doubly uniparental inheritance (Bivalvia: Unionida).</title>
        <authorList>
            <person name="Smith C.H."/>
        </authorList>
    </citation>
    <scope>NUCLEOTIDE SEQUENCE</scope>
    <source>
        <strain evidence="1">CHS0354</strain>
        <tissue evidence="1">Mantle</tissue>
    </source>
</reference>
<reference evidence="1" key="1">
    <citation type="journal article" date="2021" name="Genome Biol. Evol.">
        <title>A High-Quality Reference Genome for a Parasitic Bivalve with Doubly Uniparental Inheritance (Bivalvia: Unionida).</title>
        <authorList>
            <person name="Smith C.H."/>
        </authorList>
    </citation>
    <scope>NUCLEOTIDE SEQUENCE</scope>
    <source>
        <strain evidence="1">CHS0354</strain>
    </source>
</reference>
<sequence>MGLVFVQGSALFDQDLEHDKGHVNEGYNIQALSTDIVKLTGDASDLKSKDNINVIGTGRIPYKLKRQFGALDILSLPLGVGHLLHYVTHGNSGPYGTNYTMAHRVDDFGKIVDLVLVVHKAAVKTKEVVKQVDYWMPIAFSLVEDLSGAIKCYDYKCTILIEQIRFNLTLGYDAKDIGVFIRVDVMGFTVVDEKLSTKYVKYCKPIELPIKNVKLCLVISNIDVGPERCCVNLGFTILQYSHTFPDLCVFGSRVGS</sequence>
<keyword evidence="2" id="KW-1185">Reference proteome</keyword>
<gene>
    <name evidence="1" type="ORF">CHS0354_014024</name>
</gene>